<dbReference type="PANTHER" id="PTHR30153:SF2">
    <property type="entry name" value="REPLICATIVE DNA HELICASE"/>
    <property type="match status" value="1"/>
</dbReference>
<reference evidence="2" key="2">
    <citation type="submission" date="2021-04" db="EMBL/GenBank/DDBJ databases">
        <authorList>
            <person name="Gilroy R."/>
        </authorList>
    </citation>
    <scope>NUCLEOTIDE SEQUENCE</scope>
    <source>
        <strain evidence="2">ChiBcec8-14828</strain>
    </source>
</reference>
<dbReference type="GO" id="GO:0005829">
    <property type="term" value="C:cytosol"/>
    <property type="evidence" value="ECO:0007669"/>
    <property type="project" value="TreeGrafter"/>
</dbReference>
<dbReference type="InterPro" id="IPR027417">
    <property type="entry name" value="P-loop_NTPase"/>
</dbReference>
<name>A0A9D2M4F7_9FIRM</name>
<dbReference type="CDD" id="cd01029">
    <property type="entry name" value="TOPRIM_primases"/>
    <property type="match status" value="1"/>
</dbReference>
<dbReference type="SUPFAM" id="SSF56731">
    <property type="entry name" value="DNA primase core"/>
    <property type="match status" value="1"/>
</dbReference>
<gene>
    <name evidence="2" type="ORF">H9943_10140</name>
</gene>
<protein>
    <submittedName>
        <fullName evidence="2">Toprim domain-containing protein</fullName>
    </submittedName>
</protein>
<evidence type="ECO:0000313" key="2">
    <source>
        <dbReference type="EMBL" id="HJB40738.1"/>
    </source>
</evidence>
<dbReference type="GO" id="GO:0006260">
    <property type="term" value="P:DNA replication"/>
    <property type="evidence" value="ECO:0007669"/>
    <property type="project" value="InterPro"/>
</dbReference>
<organism evidence="2 3">
    <name type="scientific">Candidatus Ruthenibacterium avium</name>
    <dbReference type="NCBI Taxonomy" id="2838751"/>
    <lineage>
        <taxon>Bacteria</taxon>
        <taxon>Bacillati</taxon>
        <taxon>Bacillota</taxon>
        <taxon>Clostridia</taxon>
        <taxon>Eubacteriales</taxon>
        <taxon>Oscillospiraceae</taxon>
        <taxon>Ruthenibacterium</taxon>
    </lineage>
</organism>
<accession>A0A9D2M4F7</accession>
<dbReference type="Pfam" id="PF13155">
    <property type="entry name" value="Toprim_2"/>
    <property type="match status" value="1"/>
</dbReference>
<dbReference type="InterPro" id="IPR034154">
    <property type="entry name" value="TOPRIM_DnaG/twinkle"/>
</dbReference>
<proteinExistence type="predicted"/>
<dbReference type="AlphaFoldDB" id="A0A9D2M4F7"/>
<dbReference type="Gene3D" id="3.40.50.300">
    <property type="entry name" value="P-loop containing nucleotide triphosphate hydrolases"/>
    <property type="match status" value="1"/>
</dbReference>
<feature type="domain" description="SF4 helicase" evidence="1">
    <location>
        <begin position="237"/>
        <end position="512"/>
    </location>
</feature>
<dbReference type="GO" id="GO:0005524">
    <property type="term" value="F:ATP binding"/>
    <property type="evidence" value="ECO:0007669"/>
    <property type="project" value="InterPro"/>
</dbReference>
<dbReference type="GO" id="GO:0003678">
    <property type="term" value="F:DNA helicase activity"/>
    <property type="evidence" value="ECO:0007669"/>
    <property type="project" value="InterPro"/>
</dbReference>
<dbReference type="InterPro" id="IPR007694">
    <property type="entry name" value="DNA_helicase_DnaB-like_C"/>
</dbReference>
<reference evidence="2" key="1">
    <citation type="journal article" date="2021" name="PeerJ">
        <title>Extensive microbial diversity within the chicken gut microbiome revealed by metagenomics and culture.</title>
        <authorList>
            <person name="Gilroy R."/>
            <person name="Ravi A."/>
            <person name="Getino M."/>
            <person name="Pursley I."/>
            <person name="Horton D.L."/>
            <person name="Alikhan N.F."/>
            <person name="Baker D."/>
            <person name="Gharbi K."/>
            <person name="Hall N."/>
            <person name="Watson M."/>
            <person name="Adriaenssens E.M."/>
            <person name="Foster-Nyarko E."/>
            <person name="Jarju S."/>
            <person name="Secka A."/>
            <person name="Antonio M."/>
            <person name="Oren A."/>
            <person name="Chaudhuri R.R."/>
            <person name="La Ragione R."/>
            <person name="Hildebrand F."/>
            <person name="Pallen M.J."/>
        </authorList>
    </citation>
    <scope>NUCLEOTIDE SEQUENCE</scope>
    <source>
        <strain evidence="2">ChiBcec8-14828</strain>
    </source>
</reference>
<dbReference type="Gene3D" id="3.40.1360.10">
    <property type="match status" value="1"/>
</dbReference>
<sequence>MGEKKETDEQSVPLFVKQHRMNQPPELLEWFSTRGIPEQAVKAAHIFLFEGRAVFPVSRHGTWVSWCGRALQDGVTPRYRNSAGKMGIWGVDALFSQTGQPIAVCEGILDAMSLQLCGCKAVALCGAGNTGRLIQELQNLSGSLPPLIFAGDDDEAGREMCRQLKAWMTEAGGVCTCLALPDGCKDVNEAWVRAPQQLQAALSAARQELALLPHEGKTDACPSMAALSEDFLSYLGRCQQTGVLSSGLAELDELLGGGLFPGLYVLGAPSSLGKTTLLLQMADEIAASGRDVLFFSLEMSRWELLAKSLCRTAAPQTALCARQLLRGEIPSLQLKRLLEAYNRRSGERIFISAEQEALTPETLREKALRHRAQRGRSPVVVVDYLQILAPSDARSSDKQNVDRAVVALKALSRELEIPVLVASSFNREAYTKEVSMEAFKESGAVEYAADVLLALQMSAAGEKDFDLNREKMADPRRVDIVLLKNRSGVPYGKVPLLYYSAENRFIAAKEPVPPARQSVRRIGRKQ</sequence>
<dbReference type="SUPFAM" id="SSF52540">
    <property type="entry name" value="P-loop containing nucleoside triphosphate hydrolases"/>
    <property type="match status" value="1"/>
</dbReference>
<dbReference type="PROSITE" id="PS51199">
    <property type="entry name" value="SF4_HELICASE"/>
    <property type="match status" value="1"/>
</dbReference>
<dbReference type="PANTHER" id="PTHR30153">
    <property type="entry name" value="REPLICATIVE DNA HELICASE DNAB"/>
    <property type="match status" value="1"/>
</dbReference>
<evidence type="ECO:0000313" key="3">
    <source>
        <dbReference type="Proteomes" id="UP000824209"/>
    </source>
</evidence>
<dbReference type="Proteomes" id="UP000824209">
    <property type="component" value="Unassembled WGS sequence"/>
</dbReference>
<comment type="caution">
    <text evidence="2">The sequence shown here is derived from an EMBL/GenBank/DDBJ whole genome shotgun (WGS) entry which is preliminary data.</text>
</comment>
<dbReference type="EMBL" id="DWYA01000090">
    <property type="protein sequence ID" value="HJB40738.1"/>
    <property type="molecule type" value="Genomic_DNA"/>
</dbReference>
<dbReference type="Pfam" id="PF03796">
    <property type="entry name" value="DnaB_C"/>
    <property type="match status" value="1"/>
</dbReference>
<evidence type="ECO:0000259" key="1">
    <source>
        <dbReference type="PROSITE" id="PS51199"/>
    </source>
</evidence>